<feature type="transmembrane region" description="Helical" evidence="7">
    <location>
        <begin position="203"/>
        <end position="221"/>
    </location>
</feature>
<evidence type="ECO:0000313" key="9">
    <source>
        <dbReference type="Proteomes" id="UP000538929"/>
    </source>
</evidence>
<dbReference type="GO" id="GO:0005886">
    <property type="term" value="C:plasma membrane"/>
    <property type="evidence" value="ECO:0007669"/>
    <property type="project" value="UniProtKB-SubCell"/>
</dbReference>
<keyword evidence="2" id="KW-1003">Cell membrane</keyword>
<proteinExistence type="predicted"/>
<keyword evidence="3 7" id="KW-0812">Transmembrane</keyword>
<dbReference type="PANTHER" id="PTHR47089:SF1">
    <property type="entry name" value="GUANOSINE ABC TRANSPORTER PERMEASE PROTEIN NUPP"/>
    <property type="match status" value="1"/>
</dbReference>
<dbReference type="Pfam" id="PF02653">
    <property type="entry name" value="BPD_transp_2"/>
    <property type="match status" value="1"/>
</dbReference>
<organism evidence="8 9">
    <name type="scientific">Streptomyces alkaliphilus</name>
    <dbReference type="NCBI Taxonomy" id="1472722"/>
    <lineage>
        <taxon>Bacteria</taxon>
        <taxon>Bacillati</taxon>
        <taxon>Actinomycetota</taxon>
        <taxon>Actinomycetes</taxon>
        <taxon>Kitasatosporales</taxon>
        <taxon>Streptomycetaceae</taxon>
        <taxon>Streptomyces</taxon>
    </lineage>
</organism>
<evidence type="ECO:0000256" key="7">
    <source>
        <dbReference type="SAM" id="Phobius"/>
    </source>
</evidence>
<feature type="transmembrane region" description="Helical" evidence="7">
    <location>
        <begin position="121"/>
        <end position="142"/>
    </location>
</feature>
<evidence type="ECO:0000313" key="8">
    <source>
        <dbReference type="EMBL" id="MBB0243914.1"/>
    </source>
</evidence>
<keyword evidence="5 7" id="KW-0472">Membrane</keyword>
<dbReference type="CDD" id="cd06580">
    <property type="entry name" value="TM_PBP1_transp_TpRbsC_like"/>
    <property type="match status" value="1"/>
</dbReference>
<feature type="transmembrane region" description="Helical" evidence="7">
    <location>
        <begin position="329"/>
        <end position="348"/>
    </location>
</feature>
<evidence type="ECO:0000256" key="2">
    <source>
        <dbReference type="ARBA" id="ARBA00022475"/>
    </source>
</evidence>
<keyword evidence="9" id="KW-1185">Reference proteome</keyword>
<feature type="transmembrane region" description="Helical" evidence="7">
    <location>
        <begin position="98"/>
        <end position="115"/>
    </location>
</feature>
<evidence type="ECO:0000256" key="3">
    <source>
        <dbReference type="ARBA" id="ARBA00022692"/>
    </source>
</evidence>
<sequence>MTTSPRTWQPLRRIDREKLLLGFAAPALALATAFVIISLVMSLTGQNPFLAFQIMGDYGTKADSQVWIINKAIPYYLSAVAVAIGFRMNLFNIGVDGQYQVAAFFAAAVGGYLTFSGTLRIPFILLTAMAVGAIWAGIAGFLKATRGVSEVISTIMLNAIGGALIGYLLHDGRLAERTQNIVHTPYLPESTMFFTIQTDAGRIYGTIVIAIVAGLAYWYLLGRTRFGFDLRSVGESESAARAGGVSVKRMVITAMVLSGAMAGLVGMPTLLNDSGTFGNNFPGGIGFMGIAIALLGRNHAVGMAFAALLWAFLERTGGRLNFEGYNQEIVGVMQGIIVLSVVIAYELVRRWGLRRQQRMVGAQLAARAAATPAAVGAPVPMEKPPATTPGATGDRRAGQNGSDDPTDPEVP</sequence>
<comment type="subcellular location">
    <subcellularLocation>
        <location evidence="1">Cell membrane</location>
        <topology evidence="1">Multi-pass membrane protein</topology>
    </subcellularLocation>
</comment>
<dbReference type="EMBL" id="VKHT01000142">
    <property type="protein sequence ID" value="MBB0243914.1"/>
    <property type="molecule type" value="Genomic_DNA"/>
</dbReference>
<keyword evidence="4 7" id="KW-1133">Transmembrane helix</keyword>
<dbReference type="AlphaFoldDB" id="A0A7W3TBP4"/>
<feature type="transmembrane region" description="Helical" evidence="7">
    <location>
        <begin position="64"/>
        <end position="86"/>
    </location>
</feature>
<dbReference type="RefSeq" id="WP_182605571.1">
    <property type="nucleotide sequence ID" value="NZ_VKHT01000142.1"/>
</dbReference>
<evidence type="ECO:0000256" key="4">
    <source>
        <dbReference type="ARBA" id="ARBA00022989"/>
    </source>
</evidence>
<dbReference type="Proteomes" id="UP000538929">
    <property type="component" value="Unassembled WGS sequence"/>
</dbReference>
<dbReference type="InterPro" id="IPR001851">
    <property type="entry name" value="ABC_transp_permease"/>
</dbReference>
<accession>A0A7W3TBP4</accession>
<evidence type="ECO:0000256" key="5">
    <source>
        <dbReference type="ARBA" id="ARBA00023136"/>
    </source>
</evidence>
<feature type="region of interest" description="Disordered" evidence="6">
    <location>
        <begin position="372"/>
        <end position="411"/>
    </location>
</feature>
<dbReference type="GO" id="GO:0022857">
    <property type="term" value="F:transmembrane transporter activity"/>
    <property type="evidence" value="ECO:0007669"/>
    <property type="project" value="InterPro"/>
</dbReference>
<dbReference type="PANTHER" id="PTHR47089">
    <property type="entry name" value="ABC TRANSPORTER, PERMEASE PROTEIN"/>
    <property type="match status" value="1"/>
</dbReference>
<evidence type="ECO:0000256" key="6">
    <source>
        <dbReference type="SAM" id="MobiDB-lite"/>
    </source>
</evidence>
<name>A0A7W3TBP4_9ACTN</name>
<gene>
    <name evidence="8" type="ORF">FNQ90_07295</name>
</gene>
<reference evidence="9" key="1">
    <citation type="submission" date="2019-10" db="EMBL/GenBank/DDBJ databases">
        <title>Streptomyces sp. nov., a novel actinobacterium isolated from alkaline environment.</title>
        <authorList>
            <person name="Golinska P."/>
        </authorList>
    </citation>
    <scope>NUCLEOTIDE SEQUENCE [LARGE SCALE GENOMIC DNA]</scope>
    <source>
        <strain evidence="9">DSM 42118</strain>
    </source>
</reference>
<comment type="caution">
    <text evidence="8">The sequence shown here is derived from an EMBL/GenBank/DDBJ whole genome shotgun (WGS) entry which is preliminary data.</text>
</comment>
<protein>
    <submittedName>
        <fullName evidence="8">ABC transporter permease</fullName>
    </submittedName>
</protein>
<feature type="transmembrane region" description="Helical" evidence="7">
    <location>
        <begin position="20"/>
        <end position="44"/>
    </location>
</feature>
<feature type="transmembrane region" description="Helical" evidence="7">
    <location>
        <begin position="151"/>
        <end position="169"/>
    </location>
</feature>
<evidence type="ECO:0000256" key="1">
    <source>
        <dbReference type="ARBA" id="ARBA00004651"/>
    </source>
</evidence>
<feature type="transmembrane region" description="Helical" evidence="7">
    <location>
        <begin position="251"/>
        <end position="271"/>
    </location>
</feature>